<geneLocation type="mitochondrion" evidence="1"/>
<protein>
    <submittedName>
        <fullName evidence="1">Uncharacterized protein</fullName>
    </submittedName>
</protein>
<name>A0A101LZ18_PICGL</name>
<keyword evidence="1" id="KW-0496">Mitochondrion</keyword>
<accession>A0A101LZ18</accession>
<comment type="caution">
    <text evidence="1">The sequence shown here is derived from an EMBL/GenBank/DDBJ whole genome shotgun (WGS) entry which is preliminary data.</text>
</comment>
<dbReference type="EMBL" id="LKAM01000006">
    <property type="protein sequence ID" value="KUM47925.1"/>
    <property type="molecule type" value="Genomic_DNA"/>
</dbReference>
<gene>
    <name evidence="1" type="ORF">ABT39_MTgene4920</name>
</gene>
<dbReference type="AlphaFoldDB" id="A0A101LZ18"/>
<organism evidence="1">
    <name type="scientific">Picea glauca</name>
    <name type="common">White spruce</name>
    <name type="synonym">Pinus glauca</name>
    <dbReference type="NCBI Taxonomy" id="3330"/>
    <lineage>
        <taxon>Eukaryota</taxon>
        <taxon>Viridiplantae</taxon>
        <taxon>Streptophyta</taxon>
        <taxon>Embryophyta</taxon>
        <taxon>Tracheophyta</taxon>
        <taxon>Spermatophyta</taxon>
        <taxon>Pinopsida</taxon>
        <taxon>Pinidae</taxon>
        <taxon>Conifers I</taxon>
        <taxon>Pinales</taxon>
        <taxon>Pinaceae</taxon>
        <taxon>Picea</taxon>
    </lineage>
</organism>
<sequence length="84" mass="10022">MVYAGYLIPLDTKERPGTLYIYNIYNPAPIRLLPVKSEDREYGRFVLYNCPLFVRRDCSRHWTIKLRKAIIFNSPLPFDSFYSK</sequence>
<proteinExistence type="predicted"/>
<reference evidence="1" key="1">
    <citation type="journal article" date="2015" name="Genome Biol. Evol.">
        <title>Organellar Genomes of White Spruce (Picea glauca): Assembly and Annotation.</title>
        <authorList>
            <person name="Jackman S.D."/>
            <person name="Warren R.L."/>
            <person name="Gibb E.A."/>
            <person name="Vandervalk B.P."/>
            <person name="Mohamadi H."/>
            <person name="Chu J."/>
            <person name="Raymond A."/>
            <person name="Pleasance S."/>
            <person name="Coope R."/>
            <person name="Wildung M.R."/>
            <person name="Ritland C.E."/>
            <person name="Bousquet J."/>
            <person name="Jones S.J."/>
            <person name="Bohlmann J."/>
            <person name="Birol I."/>
        </authorList>
    </citation>
    <scope>NUCLEOTIDE SEQUENCE [LARGE SCALE GENOMIC DNA]</scope>
    <source>
        <tissue evidence="1">Flushing bud</tissue>
    </source>
</reference>
<evidence type="ECO:0000313" key="1">
    <source>
        <dbReference type="EMBL" id="KUM47925.1"/>
    </source>
</evidence>